<proteinExistence type="predicted"/>
<protein>
    <submittedName>
        <fullName evidence="2">Uncharacterized protein</fullName>
    </submittedName>
</protein>
<reference evidence="2" key="1">
    <citation type="journal article" date="2020" name="Stud. Mycol.">
        <title>101 Dothideomycetes genomes: a test case for predicting lifestyles and emergence of pathogens.</title>
        <authorList>
            <person name="Haridas S."/>
            <person name="Albert R."/>
            <person name="Binder M."/>
            <person name="Bloem J."/>
            <person name="Labutti K."/>
            <person name="Salamov A."/>
            <person name="Andreopoulos B."/>
            <person name="Baker S."/>
            <person name="Barry K."/>
            <person name="Bills G."/>
            <person name="Bluhm B."/>
            <person name="Cannon C."/>
            <person name="Castanera R."/>
            <person name="Culley D."/>
            <person name="Daum C."/>
            <person name="Ezra D."/>
            <person name="Gonzalez J."/>
            <person name="Henrissat B."/>
            <person name="Kuo A."/>
            <person name="Liang C."/>
            <person name="Lipzen A."/>
            <person name="Lutzoni F."/>
            <person name="Magnuson J."/>
            <person name="Mondo S."/>
            <person name="Nolan M."/>
            <person name="Ohm R."/>
            <person name="Pangilinan J."/>
            <person name="Park H.-J."/>
            <person name="Ramirez L."/>
            <person name="Alfaro M."/>
            <person name="Sun H."/>
            <person name="Tritt A."/>
            <person name="Yoshinaga Y."/>
            <person name="Zwiers L.-H."/>
            <person name="Turgeon B."/>
            <person name="Goodwin S."/>
            <person name="Spatafora J."/>
            <person name="Crous P."/>
            <person name="Grigoriev I."/>
        </authorList>
    </citation>
    <scope>NUCLEOTIDE SEQUENCE</scope>
    <source>
        <strain evidence="2">CBS 123094</strain>
    </source>
</reference>
<dbReference type="AlphaFoldDB" id="A0A6A5WWY8"/>
<sequence>MYLFTIDCAVYSTLFLPHPIHKSPLFHSINSTGLAPINFNIQPRELPTNTTPNQYPPHPYHPKTSPIEFPNPISYTTTISNKTMPTPSIPRHTTA</sequence>
<feature type="region of interest" description="Disordered" evidence="1">
    <location>
        <begin position="42"/>
        <end position="67"/>
    </location>
</feature>
<name>A0A6A5WWY8_9PLEO</name>
<evidence type="ECO:0000256" key="1">
    <source>
        <dbReference type="SAM" id="MobiDB-lite"/>
    </source>
</evidence>
<organism evidence="2 3">
    <name type="scientific">Amniculicola lignicola CBS 123094</name>
    <dbReference type="NCBI Taxonomy" id="1392246"/>
    <lineage>
        <taxon>Eukaryota</taxon>
        <taxon>Fungi</taxon>
        <taxon>Dikarya</taxon>
        <taxon>Ascomycota</taxon>
        <taxon>Pezizomycotina</taxon>
        <taxon>Dothideomycetes</taxon>
        <taxon>Pleosporomycetidae</taxon>
        <taxon>Pleosporales</taxon>
        <taxon>Amniculicolaceae</taxon>
        <taxon>Amniculicola</taxon>
    </lineage>
</organism>
<evidence type="ECO:0000313" key="2">
    <source>
        <dbReference type="EMBL" id="KAF2005259.1"/>
    </source>
</evidence>
<evidence type="ECO:0000313" key="3">
    <source>
        <dbReference type="Proteomes" id="UP000799779"/>
    </source>
</evidence>
<dbReference type="EMBL" id="ML977564">
    <property type="protein sequence ID" value="KAF2005259.1"/>
    <property type="molecule type" value="Genomic_DNA"/>
</dbReference>
<dbReference type="Proteomes" id="UP000799779">
    <property type="component" value="Unassembled WGS sequence"/>
</dbReference>
<accession>A0A6A5WWY8</accession>
<gene>
    <name evidence="2" type="ORF">P154DRAFT_356383</name>
</gene>
<keyword evidence="3" id="KW-1185">Reference proteome</keyword>